<dbReference type="EMBL" id="CM043049">
    <property type="protein sequence ID" value="KAI4557866.1"/>
    <property type="molecule type" value="Genomic_DNA"/>
</dbReference>
<comment type="caution">
    <text evidence="1">The sequence shown here is derived from an EMBL/GenBank/DDBJ whole genome shotgun (WGS) entry which is preliminary data.</text>
</comment>
<organism evidence="1 2">
    <name type="scientific">Ovis ammon polii x Ovis aries</name>
    <dbReference type="NCBI Taxonomy" id="2918886"/>
    <lineage>
        <taxon>Eukaryota</taxon>
        <taxon>Metazoa</taxon>
        <taxon>Chordata</taxon>
        <taxon>Craniata</taxon>
        <taxon>Vertebrata</taxon>
        <taxon>Euteleostomi</taxon>
        <taxon>Mammalia</taxon>
        <taxon>Eutheria</taxon>
        <taxon>Laurasiatheria</taxon>
        <taxon>Artiodactyla</taxon>
        <taxon>Ruminantia</taxon>
        <taxon>Pecora</taxon>
        <taxon>Bovidae</taxon>
        <taxon>Caprinae</taxon>
        <taxon>Ovis</taxon>
    </lineage>
</organism>
<accession>A0ACB9U4L9</accession>
<proteinExistence type="predicted"/>
<reference evidence="1" key="1">
    <citation type="submission" date="2022-03" db="EMBL/GenBank/DDBJ databases">
        <title>Genomic analyses of argali, domestic sheep and their hybrids provide insights into chromosomal evolution, heterosis and genetic basis of agronomic traits.</title>
        <authorList>
            <person name="Li M."/>
        </authorList>
    </citation>
    <scope>NUCLEOTIDE SEQUENCE</scope>
    <source>
        <strain evidence="1">F1 hybrid</strain>
    </source>
</reference>
<dbReference type="Proteomes" id="UP001057279">
    <property type="component" value="Linkage Group LG24"/>
</dbReference>
<protein>
    <submittedName>
        <fullName evidence="1">Uncharacterized protein</fullName>
    </submittedName>
</protein>
<evidence type="ECO:0000313" key="1">
    <source>
        <dbReference type="EMBL" id="KAI4557866.1"/>
    </source>
</evidence>
<sequence length="211" mass="24017">MSGSFEYEYAMRWKALTEVEKQQQDQVDRDIKEAREKMEMEAARHEHQVMLMRQDLMRRQKELRRMEELHNQEMQKRKQLELRQEEERRCREEEIWRQQEEMMPRQQEGFEGTFPDATEQEIWMGQMAVGGAMGISNRGAMPPAPGPAGTPAPPGPATMVPDGALGLTPPTTERFGQAATMGGIGAIGGTPPAFNRAAPGAEFAPNKRRQY</sequence>
<keyword evidence="2" id="KW-1185">Reference proteome</keyword>
<name>A0ACB9U4L9_9CETA</name>
<gene>
    <name evidence="1" type="ORF">MJG53_018619</name>
</gene>
<evidence type="ECO:0000313" key="2">
    <source>
        <dbReference type="Proteomes" id="UP001057279"/>
    </source>
</evidence>